<evidence type="ECO:0000259" key="5">
    <source>
        <dbReference type="Pfam" id="PF04438"/>
    </source>
</evidence>
<evidence type="ECO:0000256" key="2">
    <source>
        <dbReference type="ARBA" id="ARBA00022771"/>
    </source>
</evidence>
<keyword evidence="2" id="KW-0863">Zinc-finger</keyword>
<evidence type="ECO:0000256" key="4">
    <source>
        <dbReference type="SAM" id="MobiDB-lite"/>
    </source>
</evidence>
<evidence type="ECO:0000256" key="3">
    <source>
        <dbReference type="ARBA" id="ARBA00022833"/>
    </source>
</evidence>
<dbReference type="AlphaFoldDB" id="A0A6A6W7J5"/>
<dbReference type="Proteomes" id="UP000799437">
    <property type="component" value="Unassembled WGS sequence"/>
</dbReference>
<evidence type="ECO:0000313" key="7">
    <source>
        <dbReference type="Proteomes" id="UP000799437"/>
    </source>
</evidence>
<feature type="domain" description="HIT-type" evidence="5">
    <location>
        <begin position="210"/>
        <end position="237"/>
    </location>
</feature>
<dbReference type="GeneID" id="54486565"/>
<dbReference type="GO" id="GO:0006338">
    <property type="term" value="P:chromatin remodeling"/>
    <property type="evidence" value="ECO:0007669"/>
    <property type="project" value="InterPro"/>
</dbReference>
<keyword evidence="7" id="KW-1185">Reference proteome</keyword>
<dbReference type="GO" id="GO:0005634">
    <property type="term" value="C:nucleus"/>
    <property type="evidence" value="ECO:0007669"/>
    <property type="project" value="UniProtKB-ARBA"/>
</dbReference>
<reference evidence="6" key="1">
    <citation type="journal article" date="2020" name="Stud. Mycol.">
        <title>101 Dothideomycetes genomes: a test case for predicting lifestyles and emergence of pathogens.</title>
        <authorList>
            <person name="Haridas S."/>
            <person name="Albert R."/>
            <person name="Binder M."/>
            <person name="Bloem J."/>
            <person name="Labutti K."/>
            <person name="Salamov A."/>
            <person name="Andreopoulos B."/>
            <person name="Baker S."/>
            <person name="Barry K."/>
            <person name="Bills G."/>
            <person name="Bluhm B."/>
            <person name="Cannon C."/>
            <person name="Castanera R."/>
            <person name="Culley D."/>
            <person name="Daum C."/>
            <person name="Ezra D."/>
            <person name="Gonzalez J."/>
            <person name="Henrissat B."/>
            <person name="Kuo A."/>
            <person name="Liang C."/>
            <person name="Lipzen A."/>
            <person name="Lutzoni F."/>
            <person name="Magnuson J."/>
            <person name="Mondo S."/>
            <person name="Nolan M."/>
            <person name="Ohm R."/>
            <person name="Pangilinan J."/>
            <person name="Park H.-J."/>
            <person name="Ramirez L."/>
            <person name="Alfaro M."/>
            <person name="Sun H."/>
            <person name="Tritt A."/>
            <person name="Yoshinaga Y."/>
            <person name="Zwiers L.-H."/>
            <person name="Turgeon B."/>
            <person name="Goodwin S."/>
            <person name="Spatafora J."/>
            <person name="Crous P."/>
            <person name="Grigoriev I."/>
        </authorList>
    </citation>
    <scope>NUCLEOTIDE SEQUENCE</scope>
    <source>
        <strain evidence="6">CBS 121739</strain>
    </source>
</reference>
<keyword evidence="1" id="KW-0479">Metal-binding</keyword>
<feature type="region of interest" description="Disordered" evidence="4">
    <location>
        <begin position="121"/>
        <end position="162"/>
    </location>
</feature>
<gene>
    <name evidence="6" type="ORF">EJ05DRAFT_486231</name>
</gene>
<dbReference type="EMBL" id="ML996572">
    <property type="protein sequence ID" value="KAF2758179.1"/>
    <property type="molecule type" value="Genomic_DNA"/>
</dbReference>
<name>A0A6A6W7J5_9PEZI</name>
<dbReference type="PANTHER" id="PTHR13093">
    <property type="entry name" value="ZINC FINGER HIT DOMAIN CONTAINING PROTEIN 1"/>
    <property type="match status" value="1"/>
</dbReference>
<proteinExistence type="predicted"/>
<dbReference type="Pfam" id="PF04438">
    <property type="entry name" value="zf-HIT"/>
    <property type="match status" value="1"/>
</dbReference>
<keyword evidence="3" id="KW-0862">Zinc</keyword>
<accession>A0A6A6W7J5</accession>
<dbReference type="InterPro" id="IPR039723">
    <property type="entry name" value="Vps71/ZNHIT1"/>
</dbReference>
<sequence>MPRIEVLPNTGSAPGPGWAYIVDTGFDPSKVAINPAGKRRRVAAGRDSSEATAAAVQMRLTKRLNLLDSDTSTKEVNIPSKKKEGAFKGGNTANVRRILQSGKRFDNYLADEEAEIRSNPSKAVARALDGSRRVSTAPRTPATASQNQTPAPMTGISKESPDPLLKYPLLESTVPPAPTPEELEALISAPPLSYNAARVAPPSAHGPPIRRFCVMCGYWGRIRCLKCGERVCRLECKRHHDAACSQFG</sequence>
<dbReference type="RefSeq" id="XP_033600630.1">
    <property type="nucleotide sequence ID" value="XM_033745511.1"/>
</dbReference>
<organism evidence="6 7">
    <name type="scientific">Pseudovirgaria hyperparasitica</name>
    <dbReference type="NCBI Taxonomy" id="470096"/>
    <lineage>
        <taxon>Eukaryota</taxon>
        <taxon>Fungi</taxon>
        <taxon>Dikarya</taxon>
        <taxon>Ascomycota</taxon>
        <taxon>Pezizomycotina</taxon>
        <taxon>Dothideomycetes</taxon>
        <taxon>Dothideomycetes incertae sedis</taxon>
        <taxon>Acrospermales</taxon>
        <taxon>Acrospermaceae</taxon>
        <taxon>Pseudovirgaria</taxon>
    </lineage>
</organism>
<dbReference type="InterPro" id="IPR007529">
    <property type="entry name" value="Znf_HIT"/>
</dbReference>
<evidence type="ECO:0000313" key="6">
    <source>
        <dbReference type="EMBL" id="KAF2758179.1"/>
    </source>
</evidence>
<dbReference type="GO" id="GO:0008270">
    <property type="term" value="F:zinc ion binding"/>
    <property type="evidence" value="ECO:0007669"/>
    <property type="project" value="UniProtKB-KW"/>
</dbReference>
<dbReference type="OrthoDB" id="74807at2759"/>
<dbReference type="CDD" id="cd21437">
    <property type="entry name" value="zf-HIT_ZNHIT1_like"/>
    <property type="match status" value="1"/>
</dbReference>
<evidence type="ECO:0000256" key="1">
    <source>
        <dbReference type="ARBA" id="ARBA00022723"/>
    </source>
</evidence>
<feature type="compositionally biased region" description="Polar residues" evidence="4">
    <location>
        <begin position="133"/>
        <end position="151"/>
    </location>
</feature>
<protein>
    <recommendedName>
        <fullName evidence="5">HIT-type domain-containing protein</fullName>
    </recommendedName>
</protein>